<keyword evidence="3" id="KW-1185">Reference proteome</keyword>
<dbReference type="Proteomes" id="UP000011087">
    <property type="component" value="Unassembled WGS sequence"/>
</dbReference>
<accession>L1IGZ1</accession>
<proteinExistence type="predicted"/>
<dbReference type="RefSeq" id="XP_005822169.1">
    <property type="nucleotide sequence ID" value="XM_005822112.1"/>
</dbReference>
<dbReference type="HOGENOM" id="CLU_506660_0_0_1"/>
<dbReference type="EnsemblProtists" id="EKX35189">
    <property type="protein sequence ID" value="EKX35189"/>
    <property type="gene ID" value="GUITHDRAFT_146687"/>
</dbReference>
<dbReference type="GeneID" id="17291910"/>
<dbReference type="AlphaFoldDB" id="L1IGZ1"/>
<dbReference type="PaxDb" id="55529-EKX35189"/>
<reference evidence="3" key="2">
    <citation type="submission" date="2012-11" db="EMBL/GenBank/DDBJ databases">
        <authorList>
            <person name="Kuo A."/>
            <person name="Curtis B.A."/>
            <person name="Tanifuji G."/>
            <person name="Burki F."/>
            <person name="Gruber A."/>
            <person name="Irimia M."/>
            <person name="Maruyama S."/>
            <person name="Arias M.C."/>
            <person name="Ball S.G."/>
            <person name="Gile G.H."/>
            <person name="Hirakawa Y."/>
            <person name="Hopkins J.F."/>
            <person name="Rensing S.A."/>
            <person name="Schmutz J."/>
            <person name="Symeonidi A."/>
            <person name="Elias M."/>
            <person name="Eveleigh R.J."/>
            <person name="Herman E.K."/>
            <person name="Klute M.J."/>
            <person name="Nakayama T."/>
            <person name="Obornik M."/>
            <person name="Reyes-Prieto A."/>
            <person name="Armbrust E.V."/>
            <person name="Aves S.J."/>
            <person name="Beiko R.G."/>
            <person name="Coutinho P."/>
            <person name="Dacks J.B."/>
            <person name="Durnford D.G."/>
            <person name="Fast N.M."/>
            <person name="Green B.R."/>
            <person name="Grisdale C."/>
            <person name="Hempe F."/>
            <person name="Henrissat B."/>
            <person name="Hoppner M.P."/>
            <person name="Ishida K.-I."/>
            <person name="Kim E."/>
            <person name="Koreny L."/>
            <person name="Kroth P.G."/>
            <person name="Liu Y."/>
            <person name="Malik S.-B."/>
            <person name="Maier U.G."/>
            <person name="McRose D."/>
            <person name="Mock T."/>
            <person name="Neilson J.A."/>
            <person name="Onodera N.T."/>
            <person name="Poole A.M."/>
            <person name="Pritham E.J."/>
            <person name="Richards T.A."/>
            <person name="Rocap G."/>
            <person name="Roy S.W."/>
            <person name="Sarai C."/>
            <person name="Schaack S."/>
            <person name="Shirato S."/>
            <person name="Slamovits C.H."/>
            <person name="Spencer D.F."/>
            <person name="Suzuki S."/>
            <person name="Worden A.Z."/>
            <person name="Zauner S."/>
            <person name="Barry K."/>
            <person name="Bell C."/>
            <person name="Bharti A.K."/>
            <person name="Crow J.A."/>
            <person name="Grimwood J."/>
            <person name="Kramer R."/>
            <person name="Lindquist E."/>
            <person name="Lucas S."/>
            <person name="Salamov A."/>
            <person name="McFadden G.I."/>
            <person name="Lane C.E."/>
            <person name="Keeling P.J."/>
            <person name="Gray M.W."/>
            <person name="Grigoriev I.V."/>
            <person name="Archibald J.M."/>
        </authorList>
    </citation>
    <scope>NUCLEOTIDE SEQUENCE</scope>
    <source>
        <strain evidence="3">CCMP2712</strain>
    </source>
</reference>
<sequence length="538" mass="61779">MTSIFSNNVSIGQRTGTRIDSSAKHIVACRVDQDFFREQGEPMEKILKQKYLYAMQKDEIVMNCSVRTDNTTRKVCYPYVITTLGQEVTEENKRELLDYYNNIEIDNIVAEDTQYPFPRQLRFQGISVGTGWASDLSGDTFASALIGGMVTIINGNFPAFTGDLVQWYFDFEEVMFDVEGYRHPDTAHLRPGTVERVARRRYLGNSDPVARREAELESVARRNMYGTYKQYNQGKHNVFFMKSLMPRKDAQGNILEIATGDLQRVIGKVINGQITGTRVDSASKHIIACRVSEDALKILSNPEFIHRIHLDKYKYCMHKDELVLCVAKPFNPVNRMTYKVNRQAYPPVITTLGEVTDDLKQEIMDIYASETQLEYNHAKSVARQLIPEFQFQGVANALAWATMNHGDNIASVLVCGMATIMNGHFHCYTGDYLQWYFDFEHSRFSKDGKRIYNNNLQPLDQDENNDAERTRREFFERNAMGNYKNEATKSLYKKNIIYPKPFYMNGSSYGDSIRVFGRVMNGGRPFEPIDVLIMSQCS</sequence>
<dbReference type="EMBL" id="JH993095">
    <property type="protein sequence ID" value="EKX35189.1"/>
    <property type="molecule type" value="Genomic_DNA"/>
</dbReference>
<protein>
    <submittedName>
        <fullName evidence="1 2">Uncharacterized protein</fullName>
    </submittedName>
</protein>
<evidence type="ECO:0000313" key="2">
    <source>
        <dbReference type="EnsemblProtists" id="EKX35189"/>
    </source>
</evidence>
<evidence type="ECO:0000313" key="1">
    <source>
        <dbReference type="EMBL" id="EKX35189.1"/>
    </source>
</evidence>
<reference evidence="2" key="3">
    <citation type="submission" date="2016-03" db="UniProtKB">
        <authorList>
            <consortium name="EnsemblProtists"/>
        </authorList>
    </citation>
    <scope>IDENTIFICATION</scope>
</reference>
<gene>
    <name evidence="1" type="ORF">GUITHDRAFT_146687</name>
</gene>
<name>L1IGZ1_GUITC</name>
<organism evidence="1">
    <name type="scientific">Guillardia theta (strain CCMP2712)</name>
    <name type="common">Cryptophyte</name>
    <dbReference type="NCBI Taxonomy" id="905079"/>
    <lineage>
        <taxon>Eukaryota</taxon>
        <taxon>Cryptophyceae</taxon>
        <taxon>Pyrenomonadales</taxon>
        <taxon>Geminigeraceae</taxon>
        <taxon>Guillardia</taxon>
    </lineage>
</organism>
<dbReference type="KEGG" id="gtt:GUITHDRAFT_146687"/>
<evidence type="ECO:0000313" key="3">
    <source>
        <dbReference type="Proteomes" id="UP000011087"/>
    </source>
</evidence>
<reference evidence="1 3" key="1">
    <citation type="journal article" date="2012" name="Nature">
        <title>Algal genomes reveal evolutionary mosaicism and the fate of nucleomorphs.</title>
        <authorList>
            <consortium name="DOE Joint Genome Institute"/>
            <person name="Curtis B.A."/>
            <person name="Tanifuji G."/>
            <person name="Burki F."/>
            <person name="Gruber A."/>
            <person name="Irimia M."/>
            <person name="Maruyama S."/>
            <person name="Arias M.C."/>
            <person name="Ball S.G."/>
            <person name="Gile G.H."/>
            <person name="Hirakawa Y."/>
            <person name="Hopkins J.F."/>
            <person name="Kuo A."/>
            <person name="Rensing S.A."/>
            <person name="Schmutz J."/>
            <person name="Symeonidi A."/>
            <person name="Elias M."/>
            <person name="Eveleigh R.J."/>
            <person name="Herman E.K."/>
            <person name="Klute M.J."/>
            <person name="Nakayama T."/>
            <person name="Obornik M."/>
            <person name="Reyes-Prieto A."/>
            <person name="Armbrust E.V."/>
            <person name="Aves S.J."/>
            <person name="Beiko R.G."/>
            <person name="Coutinho P."/>
            <person name="Dacks J.B."/>
            <person name="Durnford D.G."/>
            <person name="Fast N.M."/>
            <person name="Green B.R."/>
            <person name="Grisdale C.J."/>
            <person name="Hempel F."/>
            <person name="Henrissat B."/>
            <person name="Hoppner M.P."/>
            <person name="Ishida K."/>
            <person name="Kim E."/>
            <person name="Koreny L."/>
            <person name="Kroth P.G."/>
            <person name="Liu Y."/>
            <person name="Malik S.B."/>
            <person name="Maier U.G."/>
            <person name="McRose D."/>
            <person name="Mock T."/>
            <person name="Neilson J.A."/>
            <person name="Onodera N.T."/>
            <person name="Poole A.M."/>
            <person name="Pritham E.J."/>
            <person name="Richards T.A."/>
            <person name="Rocap G."/>
            <person name="Roy S.W."/>
            <person name="Sarai C."/>
            <person name="Schaack S."/>
            <person name="Shirato S."/>
            <person name="Slamovits C.H."/>
            <person name="Spencer D.F."/>
            <person name="Suzuki S."/>
            <person name="Worden A.Z."/>
            <person name="Zauner S."/>
            <person name="Barry K."/>
            <person name="Bell C."/>
            <person name="Bharti A.K."/>
            <person name="Crow J.A."/>
            <person name="Grimwood J."/>
            <person name="Kramer R."/>
            <person name="Lindquist E."/>
            <person name="Lucas S."/>
            <person name="Salamov A."/>
            <person name="McFadden G.I."/>
            <person name="Lane C.E."/>
            <person name="Keeling P.J."/>
            <person name="Gray M.W."/>
            <person name="Grigoriev I.V."/>
            <person name="Archibald J.M."/>
        </authorList>
    </citation>
    <scope>NUCLEOTIDE SEQUENCE</scope>
    <source>
        <strain evidence="1 3">CCMP2712</strain>
    </source>
</reference>